<name>A0A183EVH7_9BILA</name>
<keyword evidence="2" id="KW-1185">Reference proteome</keyword>
<reference evidence="1 2" key="2">
    <citation type="submission" date="2018-11" db="EMBL/GenBank/DDBJ databases">
        <authorList>
            <consortium name="Pathogen Informatics"/>
        </authorList>
    </citation>
    <scope>NUCLEOTIDE SEQUENCE [LARGE SCALE GENOMIC DNA]</scope>
</reference>
<dbReference type="WBParaSite" id="GPUH_0002499801-mRNA-1">
    <property type="protein sequence ID" value="GPUH_0002499801-mRNA-1"/>
    <property type="gene ID" value="GPUH_0002499801"/>
</dbReference>
<dbReference type="EMBL" id="UYRT01103200">
    <property type="protein sequence ID" value="VDN43570.1"/>
    <property type="molecule type" value="Genomic_DNA"/>
</dbReference>
<gene>
    <name evidence="1" type="ORF">GPUH_LOCUS24967</name>
</gene>
<evidence type="ECO:0000313" key="1">
    <source>
        <dbReference type="EMBL" id="VDN43570.1"/>
    </source>
</evidence>
<evidence type="ECO:0000313" key="3">
    <source>
        <dbReference type="WBParaSite" id="GPUH_0002499801-mRNA-1"/>
    </source>
</evidence>
<dbReference type="Proteomes" id="UP000271098">
    <property type="component" value="Unassembled WGS sequence"/>
</dbReference>
<proteinExistence type="predicted"/>
<sequence>MKIAVEQNQMQPAVLPVLMEAPDKDEKRLKFGPYISVQVAGSDSATCALVNIALWTESTECRYVRLTVIQAADLLKRLQKKQNRSTGLSRTIH</sequence>
<dbReference type="AlphaFoldDB" id="A0A183EVH7"/>
<organism evidence="3">
    <name type="scientific">Gongylonema pulchrum</name>
    <dbReference type="NCBI Taxonomy" id="637853"/>
    <lineage>
        <taxon>Eukaryota</taxon>
        <taxon>Metazoa</taxon>
        <taxon>Ecdysozoa</taxon>
        <taxon>Nematoda</taxon>
        <taxon>Chromadorea</taxon>
        <taxon>Rhabditida</taxon>
        <taxon>Spirurina</taxon>
        <taxon>Spiruromorpha</taxon>
        <taxon>Spiruroidea</taxon>
        <taxon>Gongylonematidae</taxon>
        <taxon>Gongylonema</taxon>
    </lineage>
</organism>
<protein>
    <submittedName>
        <fullName evidence="3">DDE_Tnp_1_7 domain-containing protein</fullName>
    </submittedName>
</protein>
<reference evidence="3" key="1">
    <citation type="submission" date="2016-06" db="UniProtKB">
        <authorList>
            <consortium name="WormBaseParasite"/>
        </authorList>
    </citation>
    <scope>IDENTIFICATION</scope>
</reference>
<evidence type="ECO:0000313" key="2">
    <source>
        <dbReference type="Proteomes" id="UP000271098"/>
    </source>
</evidence>
<accession>A0A183EVH7</accession>